<organism evidence="3 4">
    <name type="scientific">Brassicogethes aeneus</name>
    <name type="common">Rape pollen beetle</name>
    <name type="synonym">Meligethes aeneus</name>
    <dbReference type="NCBI Taxonomy" id="1431903"/>
    <lineage>
        <taxon>Eukaryota</taxon>
        <taxon>Metazoa</taxon>
        <taxon>Ecdysozoa</taxon>
        <taxon>Arthropoda</taxon>
        <taxon>Hexapoda</taxon>
        <taxon>Insecta</taxon>
        <taxon>Pterygota</taxon>
        <taxon>Neoptera</taxon>
        <taxon>Endopterygota</taxon>
        <taxon>Coleoptera</taxon>
        <taxon>Polyphaga</taxon>
        <taxon>Cucujiformia</taxon>
        <taxon>Nitidulidae</taxon>
        <taxon>Meligethinae</taxon>
        <taxon>Brassicogethes</taxon>
    </lineage>
</organism>
<dbReference type="InterPro" id="IPR001810">
    <property type="entry name" value="F-box_dom"/>
</dbReference>
<dbReference type="Pfam" id="PF00646">
    <property type="entry name" value="F-box"/>
    <property type="match status" value="1"/>
</dbReference>
<feature type="domain" description="F-box" evidence="2">
    <location>
        <begin position="190"/>
        <end position="220"/>
    </location>
</feature>
<gene>
    <name evidence="3" type="ORF">MELIAE_LOCUS2466</name>
</gene>
<dbReference type="EMBL" id="OV121142">
    <property type="protein sequence ID" value="CAH0549269.1"/>
    <property type="molecule type" value="Genomic_DNA"/>
</dbReference>
<dbReference type="Proteomes" id="UP001154078">
    <property type="component" value="Chromosome 11"/>
</dbReference>
<proteinExistence type="predicted"/>
<dbReference type="AlphaFoldDB" id="A0A9P0FDB7"/>
<evidence type="ECO:0000256" key="1">
    <source>
        <dbReference type="SAM" id="MobiDB-lite"/>
    </source>
</evidence>
<sequence length="461" mass="52138">MEFTPNTTYNASDSGHVSSFDNSLSFYGSSSTETTPLTNLSRKRKFNYEIPKRNLTDVLESPHCFNSTFNESLSSKFSNCHIKNDLFNDIQHNKVFKRDVSTIQKIHSAPCTPVKQVKIGGNTRSFVKCYPEESPLKEARSILYPKLKPLEPPRRILSPLKLKKFDSPAKKCLFLNPKALLQKVITNSVIMSVVLKNLSNGDLYRLSKVSESFRQAINNDLSAVIRLRFFDEKHKKNKENYQITPPPSPEKCTETPPSPSNRNFKLFLNRTKSLDKNESLRKCDICSKVAVVMHNIAQCESISCGYICCLNCNSSSFTAEEFNDKCNGARLGLEKSKENPLTDMSNTSYSFFNNSSASHSHSTRQESGFYSDMDSPVVKRNLNRSFTSTPVVKKVLASNNNRIHLKSRNVNLNKSTPIHSVIKVETTRLPIEVVEPPSPPRAKNYVACSKQSKKNLKRLTR</sequence>
<protein>
    <recommendedName>
        <fullName evidence="2">F-box domain-containing protein</fullName>
    </recommendedName>
</protein>
<accession>A0A9P0FDB7</accession>
<keyword evidence="4" id="KW-1185">Reference proteome</keyword>
<feature type="region of interest" description="Disordered" evidence="1">
    <location>
        <begin position="239"/>
        <end position="258"/>
    </location>
</feature>
<reference evidence="3" key="1">
    <citation type="submission" date="2021-12" db="EMBL/GenBank/DDBJ databases">
        <authorList>
            <person name="King R."/>
        </authorList>
    </citation>
    <scope>NUCLEOTIDE SEQUENCE</scope>
</reference>
<name>A0A9P0FDB7_BRAAE</name>
<dbReference type="OrthoDB" id="9984940at2759"/>
<evidence type="ECO:0000259" key="2">
    <source>
        <dbReference type="Pfam" id="PF00646"/>
    </source>
</evidence>
<evidence type="ECO:0000313" key="4">
    <source>
        <dbReference type="Proteomes" id="UP001154078"/>
    </source>
</evidence>
<evidence type="ECO:0000313" key="3">
    <source>
        <dbReference type="EMBL" id="CAH0549269.1"/>
    </source>
</evidence>